<evidence type="ECO:0000256" key="3">
    <source>
        <dbReference type="ARBA" id="ARBA00022692"/>
    </source>
</evidence>
<protein>
    <recommendedName>
        <fullName evidence="11">FAD-binding PCMH-type domain-containing protein</fullName>
    </recommendedName>
</protein>
<evidence type="ECO:0000259" key="7">
    <source>
        <dbReference type="PROSITE" id="PS50850"/>
    </source>
</evidence>
<feature type="transmembrane region" description="Helical" evidence="6">
    <location>
        <begin position="851"/>
        <end position="869"/>
    </location>
</feature>
<evidence type="ECO:0000256" key="6">
    <source>
        <dbReference type="SAM" id="Phobius"/>
    </source>
</evidence>
<feature type="transmembrane region" description="Helical" evidence="6">
    <location>
        <begin position="573"/>
        <end position="592"/>
    </location>
</feature>
<evidence type="ECO:0000256" key="5">
    <source>
        <dbReference type="ARBA" id="ARBA00023136"/>
    </source>
</evidence>
<comment type="caution">
    <text evidence="9">The sequence shown here is derived from an EMBL/GenBank/DDBJ whole genome shotgun (WGS) entry which is preliminary data.</text>
</comment>
<dbReference type="Pfam" id="PF01565">
    <property type="entry name" value="FAD_binding_4"/>
    <property type="match status" value="1"/>
</dbReference>
<dbReference type="InterPro" id="IPR011701">
    <property type="entry name" value="MFS"/>
</dbReference>
<evidence type="ECO:0000313" key="9">
    <source>
        <dbReference type="EMBL" id="RVX69949.1"/>
    </source>
</evidence>
<keyword evidence="2" id="KW-0813">Transport</keyword>
<evidence type="ECO:0008006" key="11">
    <source>
        <dbReference type="Google" id="ProtNLM"/>
    </source>
</evidence>
<dbReference type="Proteomes" id="UP000288859">
    <property type="component" value="Unassembled WGS sequence"/>
</dbReference>
<keyword evidence="3 6" id="KW-0812">Transmembrane</keyword>
<dbReference type="InterPro" id="IPR020846">
    <property type="entry name" value="MFS_dom"/>
</dbReference>
<dbReference type="Gene3D" id="3.30.43.10">
    <property type="entry name" value="Uridine Diphospho-n-acetylenolpyruvylglucosamine Reductase, domain 2"/>
    <property type="match status" value="1"/>
</dbReference>
<feature type="transmembrane region" description="Helical" evidence="6">
    <location>
        <begin position="911"/>
        <end position="933"/>
    </location>
</feature>
<proteinExistence type="predicted"/>
<dbReference type="SUPFAM" id="SSF103473">
    <property type="entry name" value="MFS general substrate transporter"/>
    <property type="match status" value="1"/>
</dbReference>
<feature type="transmembrane region" description="Helical" evidence="6">
    <location>
        <begin position="881"/>
        <end position="899"/>
    </location>
</feature>
<dbReference type="PANTHER" id="PTHR43791:SF35">
    <property type="entry name" value="MAJOR FACILITATOR SUPERFAMILY (MFS) PROFILE DOMAIN-CONTAINING PROTEIN"/>
    <property type="match status" value="1"/>
</dbReference>
<dbReference type="PANTHER" id="PTHR43791">
    <property type="entry name" value="PERMEASE-RELATED"/>
    <property type="match status" value="1"/>
</dbReference>
<feature type="transmembrane region" description="Helical" evidence="6">
    <location>
        <begin position="662"/>
        <end position="681"/>
    </location>
</feature>
<dbReference type="InterPro" id="IPR036318">
    <property type="entry name" value="FAD-bd_PCMH-like_sf"/>
</dbReference>
<dbReference type="Gene3D" id="3.40.462.20">
    <property type="match status" value="1"/>
</dbReference>
<keyword evidence="4 6" id="KW-1133">Transmembrane helix</keyword>
<evidence type="ECO:0000256" key="1">
    <source>
        <dbReference type="ARBA" id="ARBA00004141"/>
    </source>
</evidence>
<dbReference type="OrthoDB" id="415825at2759"/>
<dbReference type="GO" id="GO:0016020">
    <property type="term" value="C:membrane"/>
    <property type="evidence" value="ECO:0007669"/>
    <property type="project" value="UniProtKB-SubCell"/>
</dbReference>
<feature type="domain" description="Major facilitator superfamily (MFS) profile" evidence="7">
    <location>
        <begin position="534"/>
        <end position="968"/>
    </location>
</feature>
<dbReference type="InterPro" id="IPR036259">
    <property type="entry name" value="MFS_trans_sf"/>
</dbReference>
<gene>
    <name evidence="9" type="ORF">B0A52_05784</name>
</gene>
<dbReference type="GO" id="GO:0071949">
    <property type="term" value="F:FAD binding"/>
    <property type="evidence" value="ECO:0007669"/>
    <property type="project" value="InterPro"/>
</dbReference>
<dbReference type="GO" id="GO:0022857">
    <property type="term" value="F:transmembrane transporter activity"/>
    <property type="evidence" value="ECO:0007669"/>
    <property type="project" value="InterPro"/>
</dbReference>
<organism evidence="9 10">
    <name type="scientific">Exophiala mesophila</name>
    <name type="common">Black yeast-like fungus</name>
    <dbReference type="NCBI Taxonomy" id="212818"/>
    <lineage>
        <taxon>Eukaryota</taxon>
        <taxon>Fungi</taxon>
        <taxon>Dikarya</taxon>
        <taxon>Ascomycota</taxon>
        <taxon>Pezizomycotina</taxon>
        <taxon>Eurotiomycetes</taxon>
        <taxon>Chaetothyriomycetidae</taxon>
        <taxon>Chaetothyriales</taxon>
        <taxon>Herpotrichiellaceae</taxon>
        <taxon>Exophiala</taxon>
    </lineage>
</organism>
<evidence type="ECO:0000259" key="8">
    <source>
        <dbReference type="PROSITE" id="PS51387"/>
    </source>
</evidence>
<dbReference type="VEuPathDB" id="FungiDB:PV10_02915"/>
<accession>A0A438N2I6</accession>
<feature type="domain" description="FAD-binding PCMH-type" evidence="8">
    <location>
        <begin position="46"/>
        <end position="216"/>
    </location>
</feature>
<dbReference type="InterPro" id="IPR016167">
    <property type="entry name" value="FAD-bd_PCMH_sub1"/>
</dbReference>
<dbReference type="EMBL" id="NAJM01000026">
    <property type="protein sequence ID" value="RVX69949.1"/>
    <property type="molecule type" value="Genomic_DNA"/>
</dbReference>
<dbReference type="VEuPathDB" id="FungiDB:PV10_03823"/>
<comment type="subcellular location">
    <subcellularLocation>
        <location evidence="1">Membrane</location>
        <topology evidence="1">Multi-pass membrane protein</topology>
    </subcellularLocation>
</comment>
<feature type="transmembrane region" description="Helical" evidence="6">
    <location>
        <begin position="820"/>
        <end position="844"/>
    </location>
</feature>
<dbReference type="SUPFAM" id="SSF56176">
    <property type="entry name" value="FAD-binding/transporter-associated domain-like"/>
    <property type="match status" value="1"/>
</dbReference>
<dbReference type="AlphaFoldDB" id="A0A438N2I6"/>
<reference evidence="9 10" key="1">
    <citation type="submission" date="2017-03" db="EMBL/GenBank/DDBJ databases">
        <title>Genomes of endolithic fungi from Antarctica.</title>
        <authorList>
            <person name="Coleine C."/>
            <person name="Masonjones S."/>
            <person name="Stajich J.E."/>
        </authorList>
    </citation>
    <scope>NUCLEOTIDE SEQUENCE [LARGE SCALE GENOMIC DNA]</scope>
    <source>
        <strain evidence="9 10">CCFEE 6314</strain>
    </source>
</reference>
<name>A0A438N2I6_EXOME</name>
<feature type="transmembrane region" description="Helical" evidence="6">
    <location>
        <begin position="693"/>
        <end position="716"/>
    </location>
</feature>
<evidence type="ECO:0000256" key="4">
    <source>
        <dbReference type="ARBA" id="ARBA00022989"/>
    </source>
</evidence>
<keyword evidence="5 6" id="KW-0472">Membrane</keyword>
<evidence type="ECO:0000313" key="10">
    <source>
        <dbReference type="Proteomes" id="UP000288859"/>
    </source>
</evidence>
<feature type="transmembrane region" description="Helical" evidence="6">
    <location>
        <begin position="784"/>
        <end position="808"/>
    </location>
</feature>
<sequence>MGSVELSLPVQDLRASLKASKVFTQDSEGYAESLHRWSEAAEKRAIFHVQAVVVQATTAEDIAKSLLFAQDQGLEVAVLGGGHSTSGSSSTEGGLVVDLSKMRQVAIDTENQTITAQGGTIWEDVDLAAAKYGMATVGGTVNHTGVGGLTLGGGYGWLTGKYGLTIDNLLGAEVVLADGRILKTSETENADLFWALRGAGQSFGVVTSFTFRGYKQENPVWGGLLVFPTSMIEKVVDFANHLVATTEGQSGMVFGIGAPAPARKPAVLAVLFYNGTTEEALSYYKPLFDLQPIVNRTRQMPYEEVNAMLNMVSTHGDRKTQKGAAFTVPLSGKLAKQVLDDYLKFITEIPDAIKTIVLFEFFSQRVVNKVSQTAMSFANRGEHYNILFSTRWVGEQNDIACREWTRNAARKIVDSQDVERSGDGVGQYGNYDGIASSSAKDIFGVNFERVLALKKQYDPKNFVAMTHPTEKVNDIHQEYLDTTHNEEGAPELKKVVPDTVHNDEALKVLANYSGASTWTAEEEKRLVKKIDRRLMVILTITYGIQFYDKYMLSHAAIFGLITDLELTGNRYSWSASIFYLGYIVGAYPQVLLAQRYSVHRVISAIVLLWGLCVLATALCNNYQALYTQRFFLGLLESGVSPVWMTVVGSWYTKPEQSFRQGLWFAAAAIVAIPAPLINYGFGHVQGTLSPWRYMYIFAGVVTTLWSLVVAPVLTSYNGSSVLLQKAIGNPLIFFFMEPEPVHAKSLNEREKFVAVSRLRSNNTGVKNTHFKAKQVLELLTGIQFWLLFFMALFMNTISSTTTVFLPLLIRGMGFSGLNSILLTLPTGVVGTITTLGLCWTLGFLATRNLRLAALLMCEIFMLLSILLVWKLPIDSHGGRLFALYWFNWFPAAYAILMNVSMINVAGYTKRTLTSAGLFIGYCIGNFVTPFTFLTEEAPHYNTGCTFVMVSQVAMVLLIIAYYYFCVQNNKKRDDAGFVESFEHAYEDDLTDKTNLNFRYSY</sequence>
<feature type="transmembrane region" description="Helical" evidence="6">
    <location>
        <begin position="945"/>
        <end position="964"/>
    </location>
</feature>
<dbReference type="InterPro" id="IPR006094">
    <property type="entry name" value="Oxid_FAD_bind_N"/>
</dbReference>
<dbReference type="InterPro" id="IPR016166">
    <property type="entry name" value="FAD-bd_PCMH"/>
</dbReference>
<feature type="transmembrane region" description="Helical" evidence="6">
    <location>
        <begin position="630"/>
        <end position="650"/>
    </location>
</feature>
<dbReference type="Pfam" id="PF07690">
    <property type="entry name" value="MFS_1"/>
    <property type="match status" value="1"/>
</dbReference>
<dbReference type="InterPro" id="IPR016169">
    <property type="entry name" value="FAD-bd_PCMH_sub2"/>
</dbReference>
<dbReference type="PROSITE" id="PS50850">
    <property type="entry name" value="MFS"/>
    <property type="match status" value="1"/>
</dbReference>
<feature type="transmembrane region" description="Helical" evidence="6">
    <location>
        <begin position="604"/>
        <end position="624"/>
    </location>
</feature>
<evidence type="ECO:0000256" key="2">
    <source>
        <dbReference type="ARBA" id="ARBA00022448"/>
    </source>
</evidence>
<dbReference type="Gene3D" id="3.30.465.10">
    <property type="match status" value="1"/>
</dbReference>
<dbReference type="Gene3D" id="1.20.1250.20">
    <property type="entry name" value="MFS general substrate transporter like domains"/>
    <property type="match status" value="1"/>
</dbReference>
<dbReference type="PROSITE" id="PS51387">
    <property type="entry name" value="FAD_PCMH"/>
    <property type="match status" value="1"/>
</dbReference>